<gene>
    <name evidence="8" type="ORF">D5F11_011575</name>
</gene>
<feature type="transmembrane region" description="Helical" evidence="7">
    <location>
        <begin position="334"/>
        <end position="355"/>
    </location>
</feature>
<evidence type="ECO:0000256" key="7">
    <source>
        <dbReference type="SAM" id="Phobius"/>
    </source>
</evidence>
<protein>
    <submittedName>
        <fullName evidence="8">Putative sulfate exporter family transporter</fullName>
    </submittedName>
</protein>
<evidence type="ECO:0000256" key="4">
    <source>
        <dbReference type="ARBA" id="ARBA00022692"/>
    </source>
</evidence>
<comment type="similarity">
    <text evidence="2">Belongs to the UPF0324 family.</text>
</comment>
<sequence>MIGLGILKDKGDESRAMAEKAVPSPKNHSTGLWIGGIAFTFFIAFLGFLLAKVPGFSLVGQMASAIMIAVAYRQLFGYPNALKAGINFSSKILLRAAIVLYGLKLNIHTVLEDGLGLLVRDVGIIIVAILLTMWLAKKMKANPTISLLLGVGTGVCGAAAIAAVAPIINAEDDDTAISVGIIALMGTIFGIVYTILRPILPLTPAEYGAWTGMSLHEIAHVVLAGAPGGQEALGIALLAKLGRVFLLVPLCFILMYWMKTKAGAKAADGAKVGFPMFLLGFIAMSLIGTYVIGPVVVVPNSVMTVVESGTTWLLTAAMVGLGLNVSLMDVRKKALKPLIAMGIASVVLSIMAFVLV</sequence>
<accession>A0A429X7Q7</accession>
<dbReference type="OrthoDB" id="9811391at2"/>
<organism evidence="8 9">
    <name type="scientific">Siminovitchia terrae</name>
    <name type="common">Bacillus terrae</name>
    <dbReference type="NCBI Taxonomy" id="1914933"/>
    <lineage>
        <taxon>Bacteria</taxon>
        <taxon>Bacillati</taxon>
        <taxon>Bacillota</taxon>
        <taxon>Bacilli</taxon>
        <taxon>Bacillales</taxon>
        <taxon>Bacillaceae</taxon>
        <taxon>Siminovitchia</taxon>
    </lineage>
</organism>
<keyword evidence="6 7" id="KW-0472">Membrane</keyword>
<evidence type="ECO:0000256" key="2">
    <source>
        <dbReference type="ARBA" id="ARBA00007977"/>
    </source>
</evidence>
<evidence type="ECO:0000256" key="1">
    <source>
        <dbReference type="ARBA" id="ARBA00004651"/>
    </source>
</evidence>
<keyword evidence="3" id="KW-1003">Cell membrane</keyword>
<dbReference type="GO" id="GO:0005886">
    <property type="term" value="C:plasma membrane"/>
    <property type="evidence" value="ECO:0007669"/>
    <property type="project" value="UniProtKB-SubCell"/>
</dbReference>
<keyword evidence="5 7" id="KW-1133">Transmembrane helix</keyword>
<evidence type="ECO:0000313" key="8">
    <source>
        <dbReference type="EMBL" id="RST59465.1"/>
    </source>
</evidence>
<evidence type="ECO:0000256" key="3">
    <source>
        <dbReference type="ARBA" id="ARBA00022475"/>
    </source>
</evidence>
<evidence type="ECO:0000313" key="9">
    <source>
        <dbReference type="Proteomes" id="UP000287296"/>
    </source>
</evidence>
<dbReference type="Proteomes" id="UP000287296">
    <property type="component" value="Unassembled WGS sequence"/>
</dbReference>
<dbReference type="PANTHER" id="PTHR30106:SF2">
    <property type="entry name" value="UPF0324 INNER MEMBRANE PROTEIN YEIH"/>
    <property type="match status" value="1"/>
</dbReference>
<feature type="transmembrane region" description="Helical" evidence="7">
    <location>
        <begin position="55"/>
        <end position="72"/>
    </location>
</feature>
<feature type="transmembrane region" description="Helical" evidence="7">
    <location>
        <begin position="30"/>
        <end position="49"/>
    </location>
</feature>
<name>A0A429X7Q7_SIMTE</name>
<evidence type="ECO:0000256" key="6">
    <source>
        <dbReference type="ARBA" id="ARBA00023136"/>
    </source>
</evidence>
<dbReference type="AlphaFoldDB" id="A0A429X7Q7"/>
<feature type="transmembrane region" description="Helical" evidence="7">
    <location>
        <begin position="309"/>
        <end position="327"/>
    </location>
</feature>
<feature type="transmembrane region" description="Helical" evidence="7">
    <location>
        <begin position="277"/>
        <end position="297"/>
    </location>
</feature>
<evidence type="ECO:0000256" key="5">
    <source>
        <dbReference type="ARBA" id="ARBA00022989"/>
    </source>
</evidence>
<reference evidence="8 9" key="1">
    <citation type="submission" date="2018-12" db="EMBL/GenBank/DDBJ databases">
        <authorList>
            <person name="Sun L."/>
            <person name="Chen Z."/>
        </authorList>
    </citation>
    <scope>NUCLEOTIDE SEQUENCE [LARGE SCALE GENOMIC DNA]</scope>
    <source>
        <strain evidence="8 9">LMG 29736</strain>
    </source>
</reference>
<proteinExistence type="inferred from homology"/>
<comment type="subcellular location">
    <subcellularLocation>
        <location evidence="1">Cell membrane</location>
        <topology evidence="1">Multi-pass membrane protein</topology>
    </subcellularLocation>
</comment>
<feature type="transmembrane region" description="Helical" evidence="7">
    <location>
        <begin position="117"/>
        <end position="135"/>
    </location>
</feature>
<feature type="transmembrane region" description="Helical" evidence="7">
    <location>
        <begin position="147"/>
        <end position="169"/>
    </location>
</feature>
<feature type="transmembrane region" description="Helical" evidence="7">
    <location>
        <begin position="175"/>
        <end position="195"/>
    </location>
</feature>
<comment type="caution">
    <text evidence="8">The sequence shown here is derived from an EMBL/GenBank/DDBJ whole genome shotgun (WGS) entry which is preliminary data.</text>
</comment>
<dbReference type="EMBL" id="QYTW02000010">
    <property type="protein sequence ID" value="RST59465.1"/>
    <property type="molecule type" value="Genomic_DNA"/>
</dbReference>
<dbReference type="PANTHER" id="PTHR30106">
    <property type="entry name" value="INNER MEMBRANE PROTEIN YEIH-RELATED"/>
    <property type="match status" value="1"/>
</dbReference>
<feature type="transmembrane region" description="Helical" evidence="7">
    <location>
        <begin position="232"/>
        <end position="257"/>
    </location>
</feature>
<feature type="transmembrane region" description="Helical" evidence="7">
    <location>
        <begin position="92"/>
        <end position="111"/>
    </location>
</feature>
<dbReference type="Pfam" id="PF03601">
    <property type="entry name" value="Cons_hypoth698"/>
    <property type="match status" value="1"/>
</dbReference>
<keyword evidence="4 7" id="KW-0812">Transmembrane</keyword>
<dbReference type="InterPro" id="IPR018383">
    <property type="entry name" value="UPF0324_pro"/>
</dbReference>